<feature type="domain" description="N-acetyltransferase" evidence="1">
    <location>
        <begin position="13"/>
        <end position="179"/>
    </location>
</feature>
<gene>
    <name evidence="2" type="ORF">P5G49_05305</name>
</gene>
<evidence type="ECO:0000313" key="2">
    <source>
        <dbReference type="EMBL" id="MDN4606896.1"/>
    </source>
</evidence>
<dbReference type="Proteomes" id="UP001175097">
    <property type="component" value="Unassembled WGS sequence"/>
</dbReference>
<dbReference type="EMBL" id="JAROCC010000003">
    <property type="protein sequence ID" value="MDN4606896.1"/>
    <property type="molecule type" value="Genomic_DNA"/>
</dbReference>
<keyword evidence="3" id="KW-1185">Reference proteome</keyword>
<proteinExistence type="predicted"/>
<evidence type="ECO:0000259" key="1">
    <source>
        <dbReference type="PROSITE" id="PS51186"/>
    </source>
</evidence>
<comment type="caution">
    <text evidence="2">The sequence shown here is derived from an EMBL/GenBank/DDBJ whole genome shotgun (WGS) entry which is preliminary data.</text>
</comment>
<dbReference type="InterPro" id="IPR016181">
    <property type="entry name" value="Acyl_CoA_acyltransferase"/>
</dbReference>
<dbReference type="SUPFAM" id="SSF55729">
    <property type="entry name" value="Acyl-CoA N-acyltransferases (Nat)"/>
    <property type="match status" value="1"/>
</dbReference>
<protein>
    <recommendedName>
        <fullName evidence="1">N-acetyltransferase domain-containing protein</fullName>
    </recommendedName>
</protein>
<accession>A0ABT8JP39</accession>
<organism evidence="2 3">
    <name type="scientific">Sporosarcina highlanderae</name>
    <dbReference type="NCBI Taxonomy" id="3035916"/>
    <lineage>
        <taxon>Bacteria</taxon>
        <taxon>Bacillati</taxon>
        <taxon>Bacillota</taxon>
        <taxon>Bacilli</taxon>
        <taxon>Bacillales</taxon>
        <taxon>Caryophanaceae</taxon>
        <taxon>Sporosarcina</taxon>
    </lineage>
</organism>
<reference evidence="2" key="1">
    <citation type="submission" date="2023-03" db="EMBL/GenBank/DDBJ databases">
        <title>MT1 and MT2 Draft Genomes of Novel Species.</title>
        <authorList>
            <person name="Venkateswaran K."/>
        </authorList>
    </citation>
    <scope>NUCLEOTIDE SEQUENCE</scope>
    <source>
        <strain evidence="2">F6_3S_P_2</strain>
    </source>
</reference>
<dbReference type="RefSeq" id="WP_301242442.1">
    <property type="nucleotide sequence ID" value="NZ_JAROCC010000003.1"/>
</dbReference>
<dbReference type="InterPro" id="IPR000182">
    <property type="entry name" value="GNAT_dom"/>
</dbReference>
<sequence>MEKELTLKSGQTVIIRILHTNDLQQIMKLQEKVIATLADASFLQPLSEEEFLTILHGNGSIIGAFHDITLIGFRAMLEPKINEEHLGYDAGLSESELPYVLYSEVSNVDPDYRGNSLQQILGKLLMKTINTHRHRYVFATVAPFNIASLKDKFVLGMHIVSLKEKYGNLLRYTMMKNLVTNDKVERESTIVDMSDITRQQSLLSEGWIGIGIEEKNGSWIVKYQK</sequence>
<evidence type="ECO:0000313" key="3">
    <source>
        <dbReference type="Proteomes" id="UP001175097"/>
    </source>
</evidence>
<name>A0ABT8JP39_9BACL</name>
<dbReference type="Gene3D" id="3.40.630.30">
    <property type="match status" value="1"/>
</dbReference>
<dbReference type="PROSITE" id="PS51186">
    <property type="entry name" value="GNAT"/>
    <property type="match status" value="1"/>
</dbReference>